<dbReference type="InterPro" id="IPR041121">
    <property type="entry name" value="SDH_C"/>
</dbReference>
<protein>
    <recommendedName>
        <fullName evidence="2 7">Shikimate dehydrogenase (NADP(+))</fullName>
        <shortName evidence="7">SDH</shortName>
        <ecNumber evidence="2 7">1.1.1.25</ecNumber>
    </recommendedName>
</protein>
<evidence type="ECO:0000256" key="6">
    <source>
        <dbReference type="ARBA" id="ARBA00023141"/>
    </source>
</evidence>
<evidence type="ECO:0000259" key="8">
    <source>
        <dbReference type="Pfam" id="PF08501"/>
    </source>
</evidence>
<evidence type="ECO:0000256" key="3">
    <source>
        <dbReference type="ARBA" id="ARBA00022605"/>
    </source>
</evidence>
<evidence type="ECO:0000256" key="4">
    <source>
        <dbReference type="ARBA" id="ARBA00022857"/>
    </source>
</evidence>
<keyword evidence="3 7" id="KW-0028">Amino-acid biosynthesis</keyword>
<comment type="function">
    <text evidence="7">Involved in the biosynthesis of the chorismate, which leads to the biosynthesis of aromatic amino acids. Catalyzes the reversible NADPH linked reduction of 3-dehydroshikimate (DHSA) to yield shikimate (SA).</text>
</comment>
<evidence type="ECO:0000313" key="11">
    <source>
        <dbReference type="Proteomes" id="UP001600894"/>
    </source>
</evidence>
<dbReference type="Proteomes" id="UP001600894">
    <property type="component" value="Unassembled WGS sequence"/>
</dbReference>
<organism evidence="10 11">
    <name type="scientific">Enterocloster alcoholdehydrogenati</name>
    <dbReference type="NCBI Taxonomy" id="2547410"/>
    <lineage>
        <taxon>Bacteria</taxon>
        <taxon>Bacillati</taxon>
        <taxon>Bacillota</taxon>
        <taxon>Clostridia</taxon>
        <taxon>Lachnospirales</taxon>
        <taxon>Lachnospiraceae</taxon>
        <taxon>Enterocloster</taxon>
    </lineage>
</organism>
<name>A0ABQ0AXW4_9FIRM</name>
<comment type="subunit">
    <text evidence="7">Homodimer.</text>
</comment>
<dbReference type="CDD" id="cd01065">
    <property type="entry name" value="NAD_bind_Shikimate_DH"/>
    <property type="match status" value="1"/>
</dbReference>
<comment type="pathway">
    <text evidence="1 7">Metabolic intermediate biosynthesis; chorismate biosynthesis; chorismate from D-erythrose 4-phosphate and phosphoenolpyruvate: step 4/7.</text>
</comment>
<evidence type="ECO:0000259" key="9">
    <source>
        <dbReference type="Pfam" id="PF18317"/>
    </source>
</evidence>
<gene>
    <name evidence="7 10" type="primary">aroE</name>
    <name evidence="10" type="ORF">F130042H8_18910</name>
</gene>
<feature type="domain" description="SDH C-terminal" evidence="9">
    <location>
        <begin position="259"/>
        <end position="280"/>
    </location>
</feature>
<reference evidence="10 11" key="1">
    <citation type="submission" date="2024-04" db="EMBL/GenBank/DDBJ databases">
        <title>Defined microbial consortia suppress multidrug-resistant proinflammatory Enterobacteriaceae via ecological control.</title>
        <authorList>
            <person name="Furuichi M."/>
            <person name="Kawaguchi T."/>
            <person name="Pust M."/>
            <person name="Yasuma K."/>
            <person name="Plichta D."/>
            <person name="Hasegawa N."/>
            <person name="Ohya T."/>
            <person name="Bhattarai S."/>
            <person name="Sasajima S."/>
            <person name="Aoto Y."/>
            <person name="Tuganbaev T."/>
            <person name="Yaginuma M."/>
            <person name="Ueda M."/>
            <person name="Okahashi N."/>
            <person name="Amafuji K."/>
            <person name="Kiridooshi Y."/>
            <person name="Sugita K."/>
            <person name="Strazar M."/>
            <person name="Skelly A."/>
            <person name="Suda W."/>
            <person name="Hattori M."/>
            <person name="Nakamoto N."/>
            <person name="Caballero S."/>
            <person name="Norman J."/>
            <person name="Olle B."/>
            <person name="Tanoue T."/>
            <person name="Arita M."/>
            <person name="Bucci V."/>
            <person name="Atarashi K."/>
            <person name="Xavier R."/>
            <person name="Honda K."/>
        </authorList>
    </citation>
    <scope>NUCLEOTIDE SEQUENCE [LARGE SCALE GENOMIC DNA]</scope>
    <source>
        <strain evidence="11">f13</strain>
    </source>
</reference>
<dbReference type="SUPFAM" id="SSF51735">
    <property type="entry name" value="NAD(P)-binding Rossmann-fold domains"/>
    <property type="match status" value="1"/>
</dbReference>
<keyword evidence="4 7" id="KW-0521">NADP</keyword>
<comment type="similarity">
    <text evidence="7">Belongs to the shikimate dehydrogenase family.</text>
</comment>
<feature type="binding site" evidence="7">
    <location>
        <position position="259"/>
    </location>
    <ligand>
        <name>NADP(+)</name>
        <dbReference type="ChEBI" id="CHEBI:58349"/>
    </ligand>
</feature>
<dbReference type="Pfam" id="PF08501">
    <property type="entry name" value="Shikimate_dh_N"/>
    <property type="match status" value="1"/>
</dbReference>
<evidence type="ECO:0000313" key="10">
    <source>
        <dbReference type="EMBL" id="GAA6268831.1"/>
    </source>
</evidence>
<dbReference type="InterPro" id="IPR022893">
    <property type="entry name" value="Shikimate_DH_fam"/>
</dbReference>
<dbReference type="InterPro" id="IPR011342">
    <property type="entry name" value="Shikimate_DH"/>
</dbReference>
<proteinExistence type="inferred from homology"/>
<keyword evidence="11" id="KW-1185">Reference proteome</keyword>
<keyword evidence="6 7" id="KW-0057">Aromatic amino acid biosynthesis</keyword>
<evidence type="ECO:0000256" key="7">
    <source>
        <dbReference type="HAMAP-Rule" id="MF_00222"/>
    </source>
</evidence>
<evidence type="ECO:0000256" key="5">
    <source>
        <dbReference type="ARBA" id="ARBA00023002"/>
    </source>
</evidence>
<dbReference type="PANTHER" id="PTHR21089:SF1">
    <property type="entry name" value="BIFUNCTIONAL 3-DEHYDROQUINATE DEHYDRATASE_SHIKIMATE DEHYDROGENASE, CHLOROPLASTIC"/>
    <property type="match status" value="1"/>
</dbReference>
<dbReference type="NCBIfam" id="TIGR00507">
    <property type="entry name" value="aroE"/>
    <property type="match status" value="1"/>
</dbReference>
<feature type="binding site" evidence="7">
    <location>
        <position position="266"/>
    </location>
    <ligand>
        <name>shikimate</name>
        <dbReference type="ChEBI" id="CHEBI:36208"/>
    </ligand>
</feature>
<feature type="binding site" evidence="7">
    <location>
        <begin position="22"/>
        <end position="24"/>
    </location>
    <ligand>
        <name>shikimate</name>
        <dbReference type="ChEBI" id="CHEBI:36208"/>
    </ligand>
</feature>
<dbReference type="InterPro" id="IPR013708">
    <property type="entry name" value="Shikimate_DH-bd_N"/>
</dbReference>
<dbReference type="RefSeq" id="WP_390469791.1">
    <property type="nucleotide sequence ID" value="NZ_BAABXL010000001.1"/>
</dbReference>
<keyword evidence="5 7" id="KW-0560">Oxidoreductase</keyword>
<dbReference type="HAMAP" id="MF_00222">
    <property type="entry name" value="Shikimate_DH_AroE"/>
    <property type="match status" value="1"/>
</dbReference>
<dbReference type="EMBL" id="BAABXL010000001">
    <property type="protein sequence ID" value="GAA6268831.1"/>
    <property type="molecule type" value="Genomic_DNA"/>
</dbReference>
<feature type="binding site" evidence="7">
    <location>
        <position position="94"/>
    </location>
    <ligand>
        <name>shikimate</name>
        <dbReference type="ChEBI" id="CHEBI:36208"/>
    </ligand>
</feature>
<dbReference type="Gene3D" id="3.40.50.10860">
    <property type="entry name" value="Leucine Dehydrogenase, chain A, domain 1"/>
    <property type="match status" value="1"/>
</dbReference>
<feature type="domain" description="Shikimate dehydrogenase substrate binding N-terminal" evidence="8">
    <location>
        <begin position="14"/>
        <end position="96"/>
    </location>
</feature>
<comment type="catalytic activity">
    <reaction evidence="7">
        <text>shikimate + NADP(+) = 3-dehydroshikimate + NADPH + H(+)</text>
        <dbReference type="Rhea" id="RHEA:17737"/>
        <dbReference type="ChEBI" id="CHEBI:15378"/>
        <dbReference type="ChEBI" id="CHEBI:16630"/>
        <dbReference type="ChEBI" id="CHEBI:36208"/>
        <dbReference type="ChEBI" id="CHEBI:57783"/>
        <dbReference type="ChEBI" id="CHEBI:58349"/>
        <dbReference type="EC" id="1.1.1.25"/>
    </reaction>
</comment>
<feature type="binding site" evidence="7">
    <location>
        <position position="237"/>
    </location>
    <ligand>
        <name>shikimate</name>
        <dbReference type="ChEBI" id="CHEBI:36208"/>
    </ligand>
</feature>
<dbReference type="Pfam" id="PF18317">
    <property type="entry name" value="SDH_C"/>
    <property type="match status" value="1"/>
</dbReference>
<accession>A0ABQ0AXW4</accession>
<dbReference type="PANTHER" id="PTHR21089">
    <property type="entry name" value="SHIKIMATE DEHYDROGENASE"/>
    <property type="match status" value="1"/>
</dbReference>
<dbReference type="EC" id="1.1.1.25" evidence="2 7"/>
<feature type="binding site" evidence="7">
    <location>
        <position position="235"/>
    </location>
    <ligand>
        <name>NADP(+)</name>
        <dbReference type="ChEBI" id="CHEBI:58349"/>
    </ligand>
</feature>
<feature type="active site" description="Proton acceptor" evidence="7">
    <location>
        <position position="73"/>
    </location>
</feature>
<sequence>MEHNISGRTQLYCLIGSPIGHSGSPAIYNYSFDRAGIDAVYLAFDVPLDKLEEGIAAIKAFHVKGFNVTMPDKTAVMKYLDEITPAAERIGACNTVKVTDEGKLIGYNTDGIGFTDNLRAHGVKLQGKKAVLLGTGGAATAICVQAAMEGISKIVIFNRMDEFYENGRQIVKRLTDSELNCSVSICDIEDDRVFSEAVRESDILINATKVGMKPMDGISLVDPSLLRPDLVVADTIYNPLETRLMSDAKAAGCRTVVGGTGMLLRQGAAAFKLFTGQEMPWRELQEQFFSDRGE</sequence>
<dbReference type="InterPro" id="IPR036291">
    <property type="entry name" value="NAD(P)-bd_dom_sf"/>
</dbReference>
<dbReference type="InterPro" id="IPR046346">
    <property type="entry name" value="Aminoacid_DH-like_N_sf"/>
</dbReference>
<dbReference type="Gene3D" id="3.40.50.720">
    <property type="entry name" value="NAD(P)-binding Rossmann-like Domain"/>
    <property type="match status" value="1"/>
</dbReference>
<dbReference type="SUPFAM" id="SSF53223">
    <property type="entry name" value="Aminoacid dehydrogenase-like, N-terminal domain"/>
    <property type="match status" value="1"/>
</dbReference>
<feature type="binding site" evidence="7">
    <location>
        <position position="110"/>
    </location>
    <ligand>
        <name>shikimate</name>
        <dbReference type="ChEBI" id="CHEBI:36208"/>
    </ligand>
</feature>
<evidence type="ECO:0000256" key="1">
    <source>
        <dbReference type="ARBA" id="ARBA00004871"/>
    </source>
</evidence>
<comment type="caution">
    <text evidence="7">Lacks conserved residue(s) required for the propagation of feature annotation.</text>
</comment>
<feature type="binding site" evidence="7">
    <location>
        <position position="69"/>
    </location>
    <ligand>
        <name>shikimate</name>
        <dbReference type="ChEBI" id="CHEBI:36208"/>
    </ligand>
</feature>
<evidence type="ECO:0000256" key="2">
    <source>
        <dbReference type="ARBA" id="ARBA00012962"/>
    </source>
</evidence>
<comment type="caution">
    <text evidence="10">The sequence shown here is derived from an EMBL/GenBank/DDBJ whole genome shotgun (WGS) entry which is preliminary data.</text>
</comment>